<dbReference type="AlphaFoldDB" id="A0A2S6C8A6"/>
<dbReference type="EMBL" id="PNEN01000528">
    <property type="protein sequence ID" value="PPJ55962.1"/>
    <property type="molecule type" value="Genomic_DNA"/>
</dbReference>
<feature type="chain" id="PRO_5015472999" evidence="1">
    <location>
        <begin position="21"/>
        <end position="106"/>
    </location>
</feature>
<reference evidence="3" key="1">
    <citation type="journal article" date="2017" name="bioRxiv">
        <title>Conservation of a gene cluster reveals novel cercosporin biosynthetic mechanisms and extends production to the genus Colletotrichum.</title>
        <authorList>
            <person name="de Jonge R."/>
            <person name="Ebert M.K."/>
            <person name="Huitt-Roehl C.R."/>
            <person name="Pal P."/>
            <person name="Suttle J.C."/>
            <person name="Spanner R.E."/>
            <person name="Neubauer J.D."/>
            <person name="Jurick W.M.II."/>
            <person name="Stott K.A."/>
            <person name="Secor G.A."/>
            <person name="Thomma B.P.H.J."/>
            <person name="Van de Peer Y."/>
            <person name="Townsend C.A."/>
            <person name="Bolton M.D."/>
        </authorList>
    </citation>
    <scope>NUCLEOTIDE SEQUENCE [LARGE SCALE GENOMIC DNA]</scope>
    <source>
        <strain evidence="3">CBS538.71</strain>
    </source>
</reference>
<dbReference type="OrthoDB" id="3650380at2759"/>
<keyword evidence="3" id="KW-1185">Reference proteome</keyword>
<protein>
    <submittedName>
        <fullName evidence="2">Uncharacterized protein</fullName>
    </submittedName>
</protein>
<organism evidence="2 3">
    <name type="scientific">Cercospora berteroae</name>
    <dbReference type="NCBI Taxonomy" id="357750"/>
    <lineage>
        <taxon>Eukaryota</taxon>
        <taxon>Fungi</taxon>
        <taxon>Dikarya</taxon>
        <taxon>Ascomycota</taxon>
        <taxon>Pezizomycotina</taxon>
        <taxon>Dothideomycetes</taxon>
        <taxon>Dothideomycetidae</taxon>
        <taxon>Mycosphaerellales</taxon>
        <taxon>Mycosphaerellaceae</taxon>
        <taxon>Cercospora</taxon>
    </lineage>
</organism>
<evidence type="ECO:0000313" key="2">
    <source>
        <dbReference type="EMBL" id="PPJ55962.1"/>
    </source>
</evidence>
<sequence>MQFQLASLLAIGLAVCNVLAAPVSGNALVPREEQAAQTSNDFIDDAARAAGDFSAAYQNGRDYPYGRNPYDRYEYYDGPYHNGPYGRHRYGPGYDGYGYGRGPWRN</sequence>
<keyword evidence="1" id="KW-0732">Signal</keyword>
<name>A0A2S6C8A6_9PEZI</name>
<feature type="signal peptide" evidence="1">
    <location>
        <begin position="1"/>
        <end position="20"/>
    </location>
</feature>
<dbReference type="Proteomes" id="UP000237631">
    <property type="component" value="Unassembled WGS sequence"/>
</dbReference>
<accession>A0A2S6C8A6</accession>
<evidence type="ECO:0000256" key="1">
    <source>
        <dbReference type="SAM" id="SignalP"/>
    </source>
</evidence>
<gene>
    <name evidence="2" type="ORF">CBER1_03620</name>
</gene>
<comment type="caution">
    <text evidence="2">The sequence shown here is derived from an EMBL/GenBank/DDBJ whole genome shotgun (WGS) entry which is preliminary data.</text>
</comment>
<proteinExistence type="predicted"/>
<evidence type="ECO:0000313" key="3">
    <source>
        <dbReference type="Proteomes" id="UP000237631"/>
    </source>
</evidence>